<name>A0A6J4LFU6_9ACTN</name>
<dbReference type="EMBL" id="CADCUF010000094">
    <property type="protein sequence ID" value="CAA9327836.1"/>
    <property type="molecule type" value="Genomic_DNA"/>
</dbReference>
<dbReference type="Pfam" id="PF08486">
    <property type="entry name" value="SpoIID"/>
    <property type="match status" value="1"/>
</dbReference>
<dbReference type="InterPro" id="IPR013693">
    <property type="entry name" value="SpoIID/LytB_N"/>
</dbReference>
<reference evidence="3" key="1">
    <citation type="submission" date="2020-02" db="EMBL/GenBank/DDBJ databases">
        <authorList>
            <person name="Meier V. D."/>
        </authorList>
    </citation>
    <scope>NUCLEOTIDE SEQUENCE</scope>
    <source>
        <strain evidence="3">AVDCRST_MAG24</strain>
    </source>
</reference>
<keyword evidence="1" id="KW-0732">Signal</keyword>
<accession>A0A6J4LFU6</accession>
<dbReference type="AlphaFoldDB" id="A0A6J4LFU6"/>
<dbReference type="NCBIfam" id="TIGR02669">
    <property type="entry name" value="SpoIID_LytB"/>
    <property type="match status" value="1"/>
</dbReference>
<dbReference type="InterPro" id="IPR013486">
    <property type="entry name" value="SpoIID/LytB"/>
</dbReference>
<organism evidence="3">
    <name type="scientific">uncultured Nocardioidaceae bacterium</name>
    <dbReference type="NCBI Taxonomy" id="253824"/>
    <lineage>
        <taxon>Bacteria</taxon>
        <taxon>Bacillati</taxon>
        <taxon>Actinomycetota</taxon>
        <taxon>Actinomycetes</taxon>
        <taxon>Propionibacteriales</taxon>
        <taxon>Nocardioidaceae</taxon>
        <taxon>environmental samples</taxon>
    </lineage>
</organism>
<gene>
    <name evidence="3" type="ORF">AVDCRST_MAG24-666</name>
</gene>
<sequence>MSRFTRASVGALTAVLTGGLLLTSGAGPAGAVATDQRYPVPADGTYTVSGHGYGHGHGMSQHGAQGAALEGLEHQQILDFYYPGTELGKARGKIRVLLTADTGSDLVVGARRGLRLKDRGSGTAYDLPRGQGATRWRLSVDGGRDVVHWYDGSWHRWRPGGRDALAGEGQLSAGGRPLTLYLPSGSAQYRGTLRHTAPSEGSTDRNTVNVLGLDSYVRGVVPSEIPASWKPEAVQAQSVAARTYGAWDRSQDPSHYHHICDTTSCQVYKGVAGEHPLGDAAVAATSRQVLRNDGAPAFTQFSASSGGWTSAGSAPYLVAKKDPYDNWSGNDVHNWSLSLSASAISRAYPAIGRLRTIRVTSRDGNGEWNGRVWSMRLIGSQGRETVSGDTFRYRFGLRSTWFSFR</sequence>
<dbReference type="GO" id="GO:0030435">
    <property type="term" value="P:sporulation resulting in formation of a cellular spore"/>
    <property type="evidence" value="ECO:0007669"/>
    <property type="project" value="InterPro"/>
</dbReference>
<evidence type="ECO:0000313" key="3">
    <source>
        <dbReference type="EMBL" id="CAA9327836.1"/>
    </source>
</evidence>
<protein>
    <submittedName>
        <fullName evidence="3">SpoIID</fullName>
    </submittedName>
</protein>
<evidence type="ECO:0000256" key="1">
    <source>
        <dbReference type="SAM" id="SignalP"/>
    </source>
</evidence>
<proteinExistence type="predicted"/>
<feature type="signal peptide" evidence="1">
    <location>
        <begin position="1"/>
        <end position="31"/>
    </location>
</feature>
<evidence type="ECO:0000259" key="2">
    <source>
        <dbReference type="Pfam" id="PF08486"/>
    </source>
</evidence>
<feature type="chain" id="PRO_5026966641" evidence="1">
    <location>
        <begin position="32"/>
        <end position="405"/>
    </location>
</feature>
<feature type="domain" description="Sporulation stage II protein D amidase enhancer LytB N-terminal" evidence="2">
    <location>
        <begin position="205"/>
        <end position="290"/>
    </location>
</feature>